<proteinExistence type="predicted"/>
<dbReference type="AlphaFoldDB" id="A0A0H5QNH9"/>
<feature type="non-terminal residue" evidence="2">
    <location>
        <position position="194"/>
    </location>
</feature>
<feature type="non-terminal residue" evidence="2">
    <location>
        <position position="1"/>
    </location>
</feature>
<reference evidence="2" key="1">
    <citation type="submission" date="2015-04" db="EMBL/GenBank/DDBJ databases">
        <title>The genome sequence of the plant pathogenic Rhizarian Plasmodiophora brassicae reveals insights in its biotrophic life cycle and the origin of chitin synthesis.</title>
        <authorList>
            <person name="Schwelm A."/>
            <person name="Fogelqvist J."/>
            <person name="Knaust A."/>
            <person name="Julke S."/>
            <person name="Lilja T."/>
            <person name="Dhandapani V."/>
            <person name="Bonilla-Rosso G."/>
            <person name="Karlsson M."/>
            <person name="Shevchenko A."/>
            <person name="Choi S.R."/>
            <person name="Kim H.G."/>
            <person name="Park J.Y."/>
            <person name="Lim Y.P."/>
            <person name="Ludwig-Muller J."/>
            <person name="Dixelius C."/>
        </authorList>
    </citation>
    <scope>NUCLEOTIDE SEQUENCE</scope>
    <source>
        <tissue evidence="2">Potato root galls</tissue>
    </source>
</reference>
<organism evidence="2">
    <name type="scientific">Spongospora subterranea</name>
    <dbReference type="NCBI Taxonomy" id="70186"/>
    <lineage>
        <taxon>Eukaryota</taxon>
        <taxon>Sar</taxon>
        <taxon>Rhizaria</taxon>
        <taxon>Endomyxa</taxon>
        <taxon>Phytomyxea</taxon>
        <taxon>Plasmodiophorida</taxon>
        <taxon>Plasmodiophoridae</taxon>
        <taxon>Spongospora</taxon>
    </lineage>
</organism>
<feature type="region of interest" description="Disordered" evidence="1">
    <location>
        <begin position="128"/>
        <end position="194"/>
    </location>
</feature>
<protein>
    <submittedName>
        <fullName evidence="2">Uncharacterized protein</fullName>
    </submittedName>
</protein>
<evidence type="ECO:0000313" key="2">
    <source>
        <dbReference type="EMBL" id="CRZ03720.1"/>
    </source>
</evidence>
<accession>A0A0H5QNH9</accession>
<sequence length="194" mass="21423">NPDFNLSIKCPKWCWNAPLKTDEDWDVLMRPVFDYLSYHICITGLGMKTKPKKRQRKSVHLSRSDLSMPVGTKVEIASVEAGVTESFMANNGRGSFQSATKEGLEIQEQYYSANEEYDSCPDEELQMAVEGGTDRTESSSDKLLSQSVNSAGVNSEIMEMNATNGELNDGANEFGVPPVEPLEHSVGLRPESPP</sequence>
<evidence type="ECO:0000256" key="1">
    <source>
        <dbReference type="SAM" id="MobiDB-lite"/>
    </source>
</evidence>
<dbReference type="EMBL" id="HACM01003278">
    <property type="protein sequence ID" value="CRZ03720.1"/>
    <property type="molecule type" value="Transcribed_RNA"/>
</dbReference>
<name>A0A0H5QNH9_9EUKA</name>
<feature type="compositionally biased region" description="Polar residues" evidence="1">
    <location>
        <begin position="141"/>
        <end position="153"/>
    </location>
</feature>